<dbReference type="InterPro" id="IPR014729">
    <property type="entry name" value="Rossmann-like_a/b/a_fold"/>
</dbReference>
<dbReference type="Gene3D" id="3.40.50.620">
    <property type="entry name" value="HUPs"/>
    <property type="match status" value="1"/>
</dbReference>
<dbReference type="SUPFAM" id="SSF52374">
    <property type="entry name" value="Nucleotidylyl transferase"/>
    <property type="match status" value="1"/>
</dbReference>
<dbReference type="PANTHER" id="PTHR31285">
    <property type="entry name" value="NICOTINAMIDE MONONUCLEOTIDE ADENYLYLTRANSFERASE"/>
    <property type="match status" value="1"/>
</dbReference>
<accession>A0A7D5E8B8</accession>
<evidence type="ECO:0000313" key="3">
    <source>
        <dbReference type="Proteomes" id="UP000509594"/>
    </source>
</evidence>
<dbReference type="InterPro" id="IPR004821">
    <property type="entry name" value="Cyt_trans-like"/>
</dbReference>
<dbReference type="EMBL" id="CP058215">
    <property type="protein sequence ID" value="QLC50279.1"/>
    <property type="molecule type" value="Genomic_DNA"/>
</dbReference>
<organism evidence="2 3">
    <name type="scientific">Methanolobus zinderi</name>
    <dbReference type="NCBI Taxonomy" id="536044"/>
    <lineage>
        <taxon>Archaea</taxon>
        <taxon>Methanobacteriati</taxon>
        <taxon>Methanobacteriota</taxon>
        <taxon>Stenosarchaea group</taxon>
        <taxon>Methanomicrobia</taxon>
        <taxon>Methanosarcinales</taxon>
        <taxon>Methanosarcinaceae</taxon>
        <taxon>Methanolobus</taxon>
    </lineage>
</organism>
<protein>
    <recommendedName>
        <fullName evidence="1">Cytidyltransferase-like domain-containing protein</fullName>
    </recommendedName>
</protein>
<name>A0A7D5E8B8_9EURY</name>
<proteinExistence type="predicted"/>
<dbReference type="GO" id="GO:0016887">
    <property type="term" value="F:ATP hydrolysis activity"/>
    <property type="evidence" value="ECO:0007669"/>
    <property type="project" value="TreeGrafter"/>
</dbReference>
<reference evidence="2 3" key="1">
    <citation type="submission" date="2020-06" db="EMBL/GenBank/DDBJ databases">
        <title>Methanolobus halotolerans sp. nov., isolated from a saline lake Tus in Siberia.</title>
        <authorList>
            <person name="Shen Y."/>
            <person name="Chen S.-C."/>
            <person name="Lai M.-C."/>
            <person name="Huang H.-H."/>
            <person name="Chiu H.-H."/>
            <person name="Tang S.-L."/>
            <person name="Rogozin D.Y."/>
            <person name="Degermendzhy A.G."/>
        </authorList>
    </citation>
    <scope>NUCLEOTIDE SEQUENCE [LARGE SCALE GENOMIC DNA]</scope>
    <source>
        <strain evidence="2 3">DSM 21339</strain>
    </source>
</reference>
<dbReference type="PANTHER" id="PTHR31285:SF0">
    <property type="entry name" value="NICOTINAMIDE MONONUCLEOTIDE ADENYLYLTRANSFERASE"/>
    <property type="match status" value="1"/>
</dbReference>
<evidence type="ECO:0000259" key="1">
    <source>
        <dbReference type="Pfam" id="PF01467"/>
    </source>
</evidence>
<dbReference type="KEGG" id="mzi:HWN40_08515"/>
<dbReference type="InterPro" id="IPR036653">
    <property type="entry name" value="CinA-like_C"/>
</dbReference>
<sequence length="403" mass="45268">MKKDHDFSDREVLSIIQKIHKSRYKIVLSVTGGGSGAFSELLMHGSGSSTLLEAIVPYSKNALAEFIGKEPETYCSEETAREMAMASFERALKLCDKNTDTHRMIGIGVTCKLARKDNEREGREHDIYIASQSATRTSTAHLKLLENRSRETEEKISSLFIIHFLAQLCEVDAGNILPLSMIPELANTVTRSAEVGEEIGELLVNTLLQGDEAKKRAINLSNSSDNSHPEERIVFAGSFNPCHSKHVEIAKTAFKKYGSPVCFEISLANVDKPPIDFISLQDRMDSLGKYSSEEFMGDIYLTNAPFFADKAILFPESCFLIGADTLNRTFNERYYREGETKESLLEHFSSMGMHFMVFHRKNIDIAMDDDIRQIFKVVDLSEYQDDGTSSTKIRKGRIQSDQA</sequence>
<dbReference type="GO" id="GO:0005737">
    <property type="term" value="C:cytoplasm"/>
    <property type="evidence" value="ECO:0007669"/>
    <property type="project" value="TreeGrafter"/>
</dbReference>
<dbReference type="AlphaFoldDB" id="A0A7D5E8B8"/>
<keyword evidence="3" id="KW-1185">Reference proteome</keyword>
<feature type="domain" description="Cytidyltransferase-like" evidence="1">
    <location>
        <begin position="234"/>
        <end position="395"/>
    </location>
</feature>
<gene>
    <name evidence="2" type="ORF">HWN40_08515</name>
</gene>
<dbReference type="Gene3D" id="3.90.950.20">
    <property type="entry name" value="CinA-like"/>
    <property type="match status" value="1"/>
</dbReference>
<dbReference type="Proteomes" id="UP000509594">
    <property type="component" value="Chromosome"/>
</dbReference>
<dbReference type="OrthoDB" id="141575at2157"/>
<dbReference type="Pfam" id="PF01467">
    <property type="entry name" value="CTP_transf_like"/>
    <property type="match status" value="1"/>
</dbReference>
<dbReference type="GO" id="GO:0000309">
    <property type="term" value="F:nicotinamide-nucleotide adenylyltransferase activity"/>
    <property type="evidence" value="ECO:0007669"/>
    <property type="project" value="TreeGrafter"/>
</dbReference>
<evidence type="ECO:0000313" key="2">
    <source>
        <dbReference type="EMBL" id="QLC50279.1"/>
    </source>
</evidence>
<dbReference type="RefSeq" id="WP_176965335.1">
    <property type="nucleotide sequence ID" value="NZ_CP058215.1"/>
</dbReference>
<dbReference type="GeneID" id="55821712"/>